<dbReference type="SUPFAM" id="SSF56808">
    <property type="entry name" value="Ribosomal protein L1"/>
    <property type="match status" value="1"/>
</dbReference>
<sequence>MDIEALKKLNKYKKLVKKLAKKYDASLASESLIEQIPRILGPGLNKAGKFLSLLTHNENMVVKVDEVHDQAPDEGGAVSGSGCWPREDDI</sequence>
<accession>A0A4U1EK28</accession>
<dbReference type="InterPro" id="IPR028364">
    <property type="entry name" value="Ribosomal_uL1/biogenesis"/>
</dbReference>
<comment type="caution">
    <text evidence="2">The sequence shown here is derived from an EMBL/GenBank/DDBJ whole genome shotgun (WGS) entry which is preliminary data.</text>
</comment>
<name>A0A4U1EK28_MONMO</name>
<dbReference type="EMBL" id="RWIC01001263">
    <property type="protein sequence ID" value="TKC36675.1"/>
    <property type="molecule type" value="Genomic_DNA"/>
</dbReference>
<dbReference type="Gene3D" id="3.40.50.790">
    <property type="match status" value="1"/>
</dbReference>
<proteinExistence type="predicted"/>
<organism evidence="2 3">
    <name type="scientific">Monodon monoceros</name>
    <name type="common">Narwhal</name>
    <name type="synonym">Ceratodon monodon</name>
    <dbReference type="NCBI Taxonomy" id="40151"/>
    <lineage>
        <taxon>Eukaryota</taxon>
        <taxon>Metazoa</taxon>
        <taxon>Chordata</taxon>
        <taxon>Craniata</taxon>
        <taxon>Vertebrata</taxon>
        <taxon>Euteleostomi</taxon>
        <taxon>Mammalia</taxon>
        <taxon>Eutheria</taxon>
        <taxon>Laurasiatheria</taxon>
        <taxon>Artiodactyla</taxon>
        <taxon>Whippomorpha</taxon>
        <taxon>Cetacea</taxon>
        <taxon>Odontoceti</taxon>
        <taxon>Monodontidae</taxon>
        <taxon>Monodon</taxon>
    </lineage>
</organism>
<dbReference type="Proteomes" id="UP000308365">
    <property type="component" value="Unassembled WGS sequence"/>
</dbReference>
<reference evidence="3" key="1">
    <citation type="journal article" date="2019" name="IScience">
        <title>Narwhal Genome Reveals Long-Term Low Genetic Diversity despite Current Large Abundance Size.</title>
        <authorList>
            <person name="Westbury M.V."/>
            <person name="Petersen B."/>
            <person name="Garde E."/>
            <person name="Heide-Jorgensen M.P."/>
            <person name="Lorenzen E.D."/>
        </authorList>
    </citation>
    <scope>NUCLEOTIDE SEQUENCE [LARGE SCALE GENOMIC DNA]</scope>
</reference>
<protein>
    <submittedName>
        <fullName evidence="2">Uncharacterized protein</fullName>
    </submittedName>
</protein>
<evidence type="ECO:0000256" key="1">
    <source>
        <dbReference type="SAM" id="MobiDB-lite"/>
    </source>
</evidence>
<evidence type="ECO:0000313" key="3">
    <source>
        <dbReference type="Proteomes" id="UP000308365"/>
    </source>
</evidence>
<dbReference type="AlphaFoldDB" id="A0A4U1EK28"/>
<feature type="region of interest" description="Disordered" evidence="1">
    <location>
        <begin position="71"/>
        <end position="90"/>
    </location>
</feature>
<dbReference type="InterPro" id="IPR023674">
    <property type="entry name" value="Ribosomal_uL1-like"/>
</dbReference>
<evidence type="ECO:0000313" key="2">
    <source>
        <dbReference type="EMBL" id="TKC36675.1"/>
    </source>
</evidence>
<gene>
    <name evidence="2" type="ORF">EI555_016579</name>
</gene>
<dbReference type="Pfam" id="PF00687">
    <property type="entry name" value="Ribosomal_L1"/>
    <property type="match status" value="1"/>
</dbReference>
<dbReference type="InterPro" id="IPR016095">
    <property type="entry name" value="Ribosomal_uL1_3-a/b-sand"/>
</dbReference>